<comment type="function">
    <text evidence="2">Plays a role in the regulation of phosphate uptake.</text>
</comment>
<feature type="domain" description="PhoU" evidence="3">
    <location>
        <begin position="20"/>
        <end position="108"/>
    </location>
</feature>
<name>A0ABT8BCC5_9HYPH</name>
<comment type="subcellular location">
    <subcellularLocation>
        <location evidence="2">Cytoplasm</location>
    </subcellularLocation>
</comment>
<dbReference type="Pfam" id="PF01895">
    <property type="entry name" value="PhoU"/>
    <property type="match status" value="2"/>
</dbReference>
<feature type="domain" description="PhoU" evidence="3">
    <location>
        <begin position="125"/>
        <end position="208"/>
    </location>
</feature>
<dbReference type="Proteomes" id="UP001224644">
    <property type="component" value="Unassembled WGS sequence"/>
</dbReference>
<accession>A0ABT8BCC5</accession>
<evidence type="ECO:0000313" key="5">
    <source>
        <dbReference type="Proteomes" id="UP001224644"/>
    </source>
</evidence>
<comment type="similarity">
    <text evidence="1 2">Belongs to the PhoU family.</text>
</comment>
<evidence type="ECO:0000256" key="2">
    <source>
        <dbReference type="PIRNR" id="PIRNR003107"/>
    </source>
</evidence>
<comment type="subunit">
    <text evidence="2">Homodimer.</text>
</comment>
<gene>
    <name evidence="4" type="primary">phoU</name>
    <name evidence="4" type="ORF">QWZ12_03635</name>
</gene>
<sequence length="246" mass="27405">MPDHIVSSYDTDLEDLRRSISEMGGIAEKMMTDASNALVRRDTPLAQAVIAADRRLDILQREIEERSILLIARRQPMAIDLRETVSAIRVSNDLERIGDLAKNVAKRVVAIAEQIQPQKIVIGVQHMSDLVQEQLKDVLDAYASRDTKAALDVWERDDAIDALYNSLFRELLTYMMEDPRNISFCTHLLFCAKNIERIGDHTTNIAETIHYLVTGANSLAESERPKNDASNYATVDLPGTGLGAGA</sequence>
<dbReference type="EMBL" id="JAUFPX010000002">
    <property type="protein sequence ID" value="MDN3589699.1"/>
    <property type="molecule type" value="Genomic_DNA"/>
</dbReference>
<evidence type="ECO:0000313" key="4">
    <source>
        <dbReference type="EMBL" id="MDN3589699.1"/>
    </source>
</evidence>
<keyword evidence="5" id="KW-1185">Reference proteome</keyword>
<proteinExistence type="inferred from homology"/>
<keyword evidence="2" id="KW-0813">Transport</keyword>
<evidence type="ECO:0000256" key="1">
    <source>
        <dbReference type="ARBA" id="ARBA00008107"/>
    </source>
</evidence>
<dbReference type="InterPro" id="IPR028366">
    <property type="entry name" value="PhoU"/>
</dbReference>
<keyword evidence="2" id="KW-0592">Phosphate transport</keyword>
<keyword evidence="2" id="KW-0963">Cytoplasm</keyword>
<dbReference type="RefSeq" id="WP_238228305.1">
    <property type="nucleotide sequence ID" value="NZ_BPQD01000043.1"/>
</dbReference>
<dbReference type="InterPro" id="IPR038078">
    <property type="entry name" value="PhoU-like_sf"/>
</dbReference>
<dbReference type="PANTHER" id="PTHR42930">
    <property type="entry name" value="PHOSPHATE-SPECIFIC TRANSPORT SYSTEM ACCESSORY PROTEIN PHOU"/>
    <property type="match status" value="1"/>
</dbReference>
<protein>
    <recommendedName>
        <fullName evidence="2">Phosphate-specific transport system accessory protein PhoU</fullName>
    </recommendedName>
</protein>
<dbReference type="PANTHER" id="PTHR42930:SF3">
    <property type="entry name" value="PHOSPHATE-SPECIFIC TRANSPORT SYSTEM ACCESSORY PROTEIN PHOU"/>
    <property type="match status" value="1"/>
</dbReference>
<dbReference type="Gene3D" id="1.20.58.220">
    <property type="entry name" value="Phosphate transport system protein phou homolog 2, domain 2"/>
    <property type="match status" value="2"/>
</dbReference>
<comment type="caution">
    <text evidence="4">The sequence shown here is derived from an EMBL/GenBank/DDBJ whole genome shotgun (WGS) entry which is preliminary data.</text>
</comment>
<dbReference type="PIRSF" id="PIRSF003107">
    <property type="entry name" value="PhoU"/>
    <property type="match status" value="1"/>
</dbReference>
<dbReference type="SUPFAM" id="SSF109755">
    <property type="entry name" value="PhoU-like"/>
    <property type="match status" value="1"/>
</dbReference>
<dbReference type="InterPro" id="IPR026022">
    <property type="entry name" value="PhoU_dom"/>
</dbReference>
<evidence type="ECO:0000259" key="3">
    <source>
        <dbReference type="Pfam" id="PF01895"/>
    </source>
</evidence>
<organism evidence="4 5">
    <name type="scientific">Methylobacterium adhaesivum</name>
    <dbReference type="NCBI Taxonomy" id="333297"/>
    <lineage>
        <taxon>Bacteria</taxon>
        <taxon>Pseudomonadati</taxon>
        <taxon>Pseudomonadota</taxon>
        <taxon>Alphaproteobacteria</taxon>
        <taxon>Hyphomicrobiales</taxon>
        <taxon>Methylobacteriaceae</taxon>
        <taxon>Methylobacterium</taxon>
    </lineage>
</organism>
<dbReference type="NCBIfam" id="TIGR02135">
    <property type="entry name" value="phoU_full"/>
    <property type="match status" value="1"/>
</dbReference>
<reference evidence="5" key="1">
    <citation type="journal article" date="2019" name="Int. J. Syst. Evol. Microbiol.">
        <title>The Global Catalogue of Microorganisms (GCM) 10K type strain sequencing project: providing services to taxonomists for standard genome sequencing and annotation.</title>
        <authorList>
            <consortium name="The Broad Institute Genomics Platform"/>
            <consortium name="The Broad Institute Genome Sequencing Center for Infectious Disease"/>
            <person name="Wu L."/>
            <person name="Ma J."/>
        </authorList>
    </citation>
    <scope>NUCLEOTIDE SEQUENCE [LARGE SCALE GENOMIC DNA]</scope>
    <source>
        <strain evidence="5">CECT 7069</strain>
    </source>
</reference>